<dbReference type="EMBL" id="JTDY01007531">
    <property type="protein sequence ID" value="KOB65131.1"/>
    <property type="molecule type" value="Genomic_DNA"/>
</dbReference>
<name>A0A0L7KPZ2_OPEBR</name>
<gene>
    <name evidence="2" type="ORF">OBRU01_23181</name>
</gene>
<accession>A0A0L7KPZ2</accession>
<evidence type="ECO:0000313" key="3">
    <source>
        <dbReference type="Proteomes" id="UP000037510"/>
    </source>
</evidence>
<keyword evidence="3" id="KW-1185">Reference proteome</keyword>
<keyword evidence="1" id="KW-1133">Transmembrane helix</keyword>
<organism evidence="2 3">
    <name type="scientific">Operophtera brumata</name>
    <name type="common">Winter moth</name>
    <name type="synonym">Phalaena brumata</name>
    <dbReference type="NCBI Taxonomy" id="104452"/>
    <lineage>
        <taxon>Eukaryota</taxon>
        <taxon>Metazoa</taxon>
        <taxon>Ecdysozoa</taxon>
        <taxon>Arthropoda</taxon>
        <taxon>Hexapoda</taxon>
        <taxon>Insecta</taxon>
        <taxon>Pterygota</taxon>
        <taxon>Neoptera</taxon>
        <taxon>Endopterygota</taxon>
        <taxon>Lepidoptera</taxon>
        <taxon>Glossata</taxon>
        <taxon>Ditrysia</taxon>
        <taxon>Geometroidea</taxon>
        <taxon>Geometridae</taxon>
        <taxon>Larentiinae</taxon>
        <taxon>Operophtera</taxon>
    </lineage>
</organism>
<keyword evidence="1" id="KW-0472">Membrane</keyword>
<evidence type="ECO:0000256" key="1">
    <source>
        <dbReference type="SAM" id="Phobius"/>
    </source>
</evidence>
<protein>
    <submittedName>
        <fullName evidence="2">Putative cuticle protein</fullName>
    </submittedName>
</protein>
<dbReference type="Proteomes" id="UP000037510">
    <property type="component" value="Unassembled WGS sequence"/>
</dbReference>
<evidence type="ECO:0000313" key="2">
    <source>
        <dbReference type="EMBL" id="KOB65131.1"/>
    </source>
</evidence>
<proteinExistence type="predicted"/>
<sequence>MEADASIKVADAPFYAKLVCLVALVGAVSAQYGGHGHGHAFSSQHISRHDGPAHVVGHGHHHDYYIFSNGDDAGQCVLIAYIVVVVMAVFYYVSGPVVSGDVLRGEGMAV</sequence>
<reference evidence="2 3" key="1">
    <citation type="journal article" date="2015" name="Genome Biol. Evol.">
        <title>The genome of winter moth (Operophtera brumata) provides a genomic perspective on sexual dimorphism and phenology.</title>
        <authorList>
            <person name="Derks M.F."/>
            <person name="Smit S."/>
            <person name="Salis L."/>
            <person name="Schijlen E."/>
            <person name="Bossers A."/>
            <person name="Mateman C."/>
            <person name="Pijl A.S."/>
            <person name="de Ridder D."/>
            <person name="Groenen M.A."/>
            <person name="Visser M.E."/>
            <person name="Megens H.J."/>
        </authorList>
    </citation>
    <scope>NUCLEOTIDE SEQUENCE [LARGE SCALE GENOMIC DNA]</scope>
    <source>
        <strain evidence="2">WM2013NL</strain>
        <tissue evidence="2">Head and thorax</tissue>
    </source>
</reference>
<comment type="caution">
    <text evidence="2">The sequence shown here is derived from an EMBL/GenBank/DDBJ whole genome shotgun (WGS) entry which is preliminary data.</text>
</comment>
<dbReference type="AlphaFoldDB" id="A0A0L7KPZ2"/>
<feature type="transmembrane region" description="Helical" evidence="1">
    <location>
        <begin position="76"/>
        <end position="94"/>
    </location>
</feature>
<keyword evidence="1" id="KW-0812">Transmembrane</keyword>